<accession>A0AAV3WD48</accession>
<proteinExistence type="predicted"/>
<dbReference type="Proteomes" id="UP000321274">
    <property type="component" value="Unassembled WGS sequence"/>
</dbReference>
<name>A0AAV3WD48_ACIJO</name>
<protein>
    <submittedName>
        <fullName evidence="1">Uncharacterized protein</fullName>
    </submittedName>
</protein>
<dbReference type="AlphaFoldDB" id="A0AAV3WD48"/>
<evidence type="ECO:0000313" key="1">
    <source>
        <dbReference type="EMBL" id="GEK44170.1"/>
    </source>
</evidence>
<dbReference type="EMBL" id="BJUJ01000031">
    <property type="protein sequence ID" value="GEK44170.1"/>
    <property type="molecule type" value="Genomic_DNA"/>
</dbReference>
<sequence length="57" mass="6941">MAEQKEVRNRLNESLKQKLRVKRIGNITNAITVNKKIFFKFGLHTMYLYIDYYIFNK</sequence>
<reference evidence="1 2" key="1">
    <citation type="submission" date="2019-07" db="EMBL/GenBank/DDBJ databases">
        <title>Whole genome shotgun sequence of Acinetobacter johnsonii NBRC 102197.</title>
        <authorList>
            <person name="Hosoyama A."/>
            <person name="Uohara A."/>
            <person name="Ohji S."/>
            <person name="Ichikawa N."/>
        </authorList>
    </citation>
    <scope>NUCLEOTIDE SEQUENCE [LARGE SCALE GENOMIC DNA]</scope>
    <source>
        <strain evidence="1 2">NBRC 102197</strain>
    </source>
</reference>
<gene>
    <name evidence="1" type="ORF">AJO04nite_14280</name>
</gene>
<organism evidence="1 2">
    <name type="scientific">Acinetobacter johnsonii</name>
    <dbReference type="NCBI Taxonomy" id="40214"/>
    <lineage>
        <taxon>Bacteria</taxon>
        <taxon>Pseudomonadati</taxon>
        <taxon>Pseudomonadota</taxon>
        <taxon>Gammaproteobacteria</taxon>
        <taxon>Moraxellales</taxon>
        <taxon>Moraxellaceae</taxon>
        <taxon>Acinetobacter</taxon>
    </lineage>
</organism>
<evidence type="ECO:0000313" key="2">
    <source>
        <dbReference type="Proteomes" id="UP000321274"/>
    </source>
</evidence>
<comment type="caution">
    <text evidence="1">The sequence shown here is derived from an EMBL/GenBank/DDBJ whole genome shotgun (WGS) entry which is preliminary data.</text>
</comment>